<dbReference type="Pfam" id="PF00392">
    <property type="entry name" value="GntR"/>
    <property type="match status" value="1"/>
</dbReference>
<protein>
    <submittedName>
        <fullName evidence="5">GntR family transcriptional regulator</fullName>
    </submittedName>
</protein>
<evidence type="ECO:0000313" key="6">
    <source>
        <dbReference type="Proteomes" id="UP000661077"/>
    </source>
</evidence>
<dbReference type="PANTHER" id="PTHR38445">
    <property type="entry name" value="HTH-TYPE TRANSCRIPTIONAL REPRESSOR YTRA"/>
    <property type="match status" value="1"/>
</dbReference>
<evidence type="ECO:0000256" key="2">
    <source>
        <dbReference type="ARBA" id="ARBA00023125"/>
    </source>
</evidence>
<sequence>MAMEITIDIDNPVPQFEQLIEQIKAAVTAGVLKPGDALPSIRQLANDLELNSKTVAKAYKLLERDSIIEAKGYRGTYVHPKAKANCKFNLQEWTLRKLGETIAELREAGVTDSEIRNAFAGAISRRPPAK</sequence>
<reference evidence="5 6" key="1">
    <citation type="journal article" date="2021" name="Int. J. Syst. Evol. Microbiol.">
        <title>Steroidobacter gossypii sp. nov., isolated from soil of cotton cropping field.</title>
        <authorList>
            <person name="Huang R."/>
            <person name="Yang S."/>
            <person name="Zhen C."/>
            <person name="Liu W."/>
        </authorList>
    </citation>
    <scope>NUCLEOTIDE SEQUENCE [LARGE SCALE GENOMIC DNA]</scope>
    <source>
        <strain evidence="5 6">S1-65</strain>
    </source>
</reference>
<dbReference type="SUPFAM" id="SSF46785">
    <property type="entry name" value="Winged helix' DNA-binding domain"/>
    <property type="match status" value="1"/>
</dbReference>
<evidence type="ECO:0000256" key="3">
    <source>
        <dbReference type="ARBA" id="ARBA00023163"/>
    </source>
</evidence>
<dbReference type="PANTHER" id="PTHR38445:SF9">
    <property type="entry name" value="HTH-TYPE TRANSCRIPTIONAL REPRESSOR YTRA"/>
    <property type="match status" value="1"/>
</dbReference>
<organism evidence="5 6">
    <name type="scientific">Steroidobacter gossypii</name>
    <dbReference type="NCBI Taxonomy" id="2805490"/>
    <lineage>
        <taxon>Bacteria</taxon>
        <taxon>Pseudomonadati</taxon>
        <taxon>Pseudomonadota</taxon>
        <taxon>Gammaproteobacteria</taxon>
        <taxon>Steroidobacterales</taxon>
        <taxon>Steroidobacteraceae</taxon>
        <taxon>Steroidobacter</taxon>
    </lineage>
</organism>
<dbReference type="CDD" id="cd07377">
    <property type="entry name" value="WHTH_GntR"/>
    <property type="match status" value="1"/>
</dbReference>
<dbReference type="PROSITE" id="PS50949">
    <property type="entry name" value="HTH_GNTR"/>
    <property type="match status" value="1"/>
</dbReference>
<evidence type="ECO:0000313" key="5">
    <source>
        <dbReference type="EMBL" id="MBM0107810.1"/>
    </source>
</evidence>
<accession>A0ABS1X3K9</accession>
<keyword evidence="2" id="KW-0238">DNA-binding</keyword>
<evidence type="ECO:0000259" key="4">
    <source>
        <dbReference type="PROSITE" id="PS50949"/>
    </source>
</evidence>
<dbReference type="InterPro" id="IPR036390">
    <property type="entry name" value="WH_DNA-bd_sf"/>
</dbReference>
<dbReference type="EMBL" id="JAEVLS010000006">
    <property type="protein sequence ID" value="MBM0107810.1"/>
    <property type="molecule type" value="Genomic_DNA"/>
</dbReference>
<dbReference type="RefSeq" id="WP_203169925.1">
    <property type="nucleotide sequence ID" value="NZ_JAEVLS010000006.1"/>
</dbReference>
<dbReference type="Proteomes" id="UP000661077">
    <property type="component" value="Unassembled WGS sequence"/>
</dbReference>
<keyword evidence="3" id="KW-0804">Transcription</keyword>
<name>A0ABS1X3K9_9GAMM</name>
<gene>
    <name evidence="5" type="ORF">JM946_24000</name>
</gene>
<proteinExistence type="predicted"/>
<dbReference type="Gene3D" id="1.10.10.10">
    <property type="entry name" value="Winged helix-like DNA-binding domain superfamily/Winged helix DNA-binding domain"/>
    <property type="match status" value="1"/>
</dbReference>
<comment type="caution">
    <text evidence="5">The sequence shown here is derived from an EMBL/GenBank/DDBJ whole genome shotgun (WGS) entry which is preliminary data.</text>
</comment>
<keyword evidence="6" id="KW-1185">Reference proteome</keyword>
<keyword evidence="1" id="KW-0805">Transcription regulation</keyword>
<dbReference type="InterPro" id="IPR000524">
    <property type="entry name" value="Tscrpt_reg_HTH_GntR"/>
</dbReference>
<dbReference type="SMART" id="SM00345">
    <property type="entry name" value="HTH_GNTR"/>
    <property type="match status" value="1"/>
</dbReference>
<evidence type="ECO:0000256" key="1">
    <source>
        <dbReference type="ARBA" id="ARBA00023015"/>
    </source>
</evidence>
<feature type="domain" description="HTH gntR-type" evidence="4">
    <location>
        <begin position="13"/>
        <end position="81"/>
    </location>
</feature>
<dbReference type="InterPro" id="IPR036388">
    <property type="entry name" value="WH-like_DNA-bd_sf"/>
</dbReference>